<protein>
    <submittedName>
        <fullName evidence="1">Uncharacterized protein</fullName>
    </submittedName>
</protein>
<organism evidence="1 2">
    <name type="scientific">Streptosporangium brasiliense</name>
    <dbReference type="NCBI Taxonomy" id="47480"/>
    <lineage>
        <taxon>Bacteria</taxon>
        <taxon>Bacillati</taxon>
        <taxon>Actinomycetota</taxon>
        <taxon>Actinomycetes</taxon>
        <taxon>Streptosporangiales</taxon>
        <taxon>Streptosporangiaceae</taxon>
        <taxon>Streptosporangium</taxon>
    </lineage>
</organism>
<evidence type="ECO:0000313" key="1">
    <source>
        <dbReference type="EMBL" id="MDP9869393.1"/>
    </source>
</evidence>
<evidence type="ECO:0000313" key="2">
    <source>
        <dbReference type="Proteomes" id="UP001230426"/>
    </source>
</evidence>
<comment type="caution">
    <text evidence="1">The sequence shown here is derived from an EMBL/GenBank/DDBJ whole genome shotgun (WGS) entry which is preliminary data.</text>
</comment>
<dbReference type="Proteomes" id="UP001230426">
    <property type="component" value="Unassembled WGS sequence"/>
</dbReference>
<keyword evidence="2" id="KW-1185">Reference proteome</keyword>
<sequence length="159" mass="16992">MTFEDLSAGLPSEGTDPVTAPAIASEHFATHVNLLADQLGKVELNADGVELVNAAVHRAFTAAGLAAGLTIGLQRHTRDTECPHYNVITDAEWAPLTDGGGHMRKPAYECELQPGHPGPHMAHVQIIPEPDRFIWKRQDGAELVPLTGESVSACTPVLF</sequence>
<dbReference type="RefSeq" id="WP_306873280.1">
    <property type="nucleotide sequence ID" value="NZ_JAUSRB010000002.1"/>
</dbReference>
<name>A0ABT9RJY0_9ACTN</name>
<gene>
    <name evidence="1" type="ORF">J2S55_008659</name>
</gene>
<reference evidence="1 2" key="1">
    <citation type="submission" date="2023-07" db="EMBL/GenBank/DDBJ databases">
        <title>Sequencing the genomes of 1000 actinobacteria strains.</title>
        <authorList>
            <person name="Klenk H.-P."/>
        </authorList>
    </citation>
    <scope>NUCLEOTIDE SEQUENCE [LARGE SCALE GENOMIC DNA]</scope>
    <source>
        <strain evidence="1 2">DSM 44109</strain>
    </source>
</reference>
<proteinExistence type="predicted"/>
<dbReference type="EMBL" id="JAUSRB010000002">
    <property type="protein sequence ID" value="MDP9869393.1"/>
    <property type="molecule type" value="Genomic_DNA"/>
</dbReference>
<accession>A0ABT9RJY0</accession>